<dbReference type="PROSITE" id="PS51898">
    <property type="entry name" value="TYR_RECOMBINASE"/>
    <property type="match status" value="1"/>
</dbReference>
<dbReference type="GO" id="GO:0003700">
    <property type="term" value="F:DNA-binding transcription factor activity"/>
    <property type="evidence" value="ECO:0007669"/>
    <property type="project" value="InterPro"/>
</dbReference>
<dbReference type="PANTHER" id="PTHR30349">
    <property type="entry name" value="PHAGE INTEGRASE-RELATED"/>
    <property type="match status" value="1"/>
</dbReference>
<dbReference type="InterPro" id="IPR000524">
    <property type="entry name" value="Tscrpt_reg_HTH_GntR"/>
</dbReference>
<feature type="domain" description="HTH gntR-type" evidence="7">
    <location>
        <begin position="435"/>
        <end position="503"/>
    </location>
</feature>
<gene>
    <name evidence="10" type="ORF">SAMN05660733_07296</name>
</gene>
<dbReference type="PANTHER" id="PTHR30349:SF91">
    <property type="entry name" value="INTA PROTEIN"/>
    <property type="match status" value="1"/>
</dbReference>
<dbReference type="InterPro" id="IPR011010">
    <property type="entry name" value="DNA_brk_join_enz"/>
</dbReference>
<dbReference type="InterPro" id="IPR013762">
    <property type="entry name" value="Integrase-like_cat_sf"/>
</dbReference>
<keyword evidence="2" id="KW-0805">Transcription regulation</keyword>
<dbReference type="GO" id="GO:0015074">
    <property type="term" value="P:DNA integration"/>
    <property type="evidence" value="ECO:0007669"/>
    <property type="project" value="UniProtKB-KW"/>
</dbReference>
<keyword evidence="5" id="KW-0233">DNA recombination</keyword>
<dbReference type="InterPro" id="IPR036390">
    <property type="entry name" value="WH_DNA-bd_sf"/>
</dbReference>
<dbReference type="EMBL" id="FWYC01000019">
    <property type="protein sequence ID" value="SMD23594.1"/>
    <property type="molecule type" value="Genomic_DNA"/>
</dbReference>
<dbReference type="PROSITE" id="PS50949">
    <property type="entry name" value="HTH_GNTR"/>
    <property type="match status" value="1"/>
</dbReference>
<evidence type="ECO:0000256" key="1">
    <source>
        <dbReference type="ARBA" id="ARBA00022908"/>
    </source>
</evidence>
<dbReference type="STRING" id="40571.SAMN05660733_07296"/>
<evidence type="ECO:0000259" key="9">
    <source>
        <dbReference type="PROSITE" id="PS51900"/>
    </source>
</evidence>
<reference evidence="11" key="1">
    <citation type="submission" date="2017-04" db="EMBL/GenBank/DDBJ databases">
        <authorList>
            <person name="Varghese N."/>
            <person name="Submissions S."/>
        </authorList>
    </citation>
    <scope>NUCLEOTIDE SEQUENCE [LARGE SCALE GENOMIC DNA]</scope>
    <source>
        <strain evidence="11">DSM 44073</strain>
    </source>
</reference>
<dbReference type="SUPFAM" id="SSF46785">
    <property type="entry name" value="Winged helix' DNA-binding domain"/>
    <property type="match status" value="1"/>
</dbReference>
<dbReference type="PROSITE" id="PS51900">
    <property type="entry name" value="CB"/>
    <property type="match status" value="1"/>
</dbReference>
<evidence type="ECO:0000259" key="7">
    <source>
        <dbReference type="PROSITE" id="PS50949"/>
    </source>
</evidence>
<dbReference type="InterPro" id="IPR010998">
    <property type="entry name" value="Integrase_recombinase_N"/>
</dbReference>
<dbReference type="GO" id="GO:0003677">
    <property type="term" value="F:DNA binding"/>
    <property type="evidence" value="ECO:0007669"/>
    <property type="project" value="UniProtKB-UniRule"/>
</dbReference>
<sequence length="522" mass="57794">MGTSKQPKGRDRGGIEPLPSGALRVSVYAGVDPLTNRRNYLRETIPAGPTAEKEAEKVKTRFLNMVDEQRNPRTKATVNKLMDRYLELLDVDTNTRKGYEGYIRNHVRPLLGNLQVAKLDGETLDSFYTILRRCRKHCDGKPFVEHKTADKHECDVKRRQHTCKPLATSSIRQVHWCLSGALNRAKRWRWITVNPLDQAEKQKAVKPNPKPPTSSQAAAIINEAFKISLAWGTFVWMAFVTGARRGEQCAFRLDLLDLAAAVLPIASSIAQDGSKTWEKDTKTHQQRRNALDAVTVMLLQVYLLDCEEKAKEFGVKIKKDGRLFSPDLDHSTWFKPDTVSQRFTRMCKRLGLDVTIQNIRHYTATELIAGGADVRTVAGRLGHGGGGSTTLRVYSAWVSEADQRAAGTLMSRMPELPIKIDETGTFTTKLEPTVDHPYQKIAADLRGAIACGALKPGDLVPTVIELKARYGASAGTANRAIAELKAAGLVNASRGKRAVVLAPGEEPDVADVVSIKRKRKAE</sequence>
<name>A0A1W2FP95_9PSEU</name>
<dbReference type="Pfam" id="PF00589">
    <property type="entry name" value="Phage_integrase"/>
    <property type="match status" value="1"/>
</dbReference>
<dbReference type="Pfam" id="PF14659">
    <property type="entry name" value="Phage_int_SAM_3"/>
    <property type="match status" value="1"/>
</dbReference>
<evidence type="ECO:0000313" key="10">
    <source>
        <dbReference type="EMBL" id="SMD23594.1"/>
    </source>
</evidence>
<dbReference type="CDD" id="cd00397">
    <property type="entry name" value="DNA_BRE_C"/>
    <property type="match status" value="1"/>
</dbReference>
<keyword evidence="11" id="KW-1185">Reference proteome</keyword>
<evidence type="ECO:0000256" key="3">
    <source>
        <dbReference type="ARBA" id="ARBA00023125"/>
    </source>
</evidence>
<dbReference type="InterPro" id="IPR004107">
    <property type="entry name" value="Integrase_SAM-like_N"/>
</dbReference>
<evidence type="ECO:0000256" key="2">
    <source>
        <dbReference type="ARBA" id="ARBA00023015"/>
    </source>
</evidence>
<keyword evidence="4" id="KW-0804">Transcription</keyword>
<dbReference type="AlphaFoldDB" id="A0A1W2FP95"/>
<evidence type="ECO:0000256" key="6">
    <source>
        <dbReference type="PROSITE-ProRule" id="PRU01248"/>
    </source>
</evidence>
<dbReference type="Gene3D" id="1.10.10.10">
    <property type="entry name" value="Winged helix-like DNA-binding domain superfamily/Winged helix DNA-binding domain"/>
    <property type="match status" value="1"/>
</dbReference>
<accession>A0A1W2FP95</accession>
<evidence type="ECO:0000256" key="5">
    <source>
        <dbReference type="ARBA" id="ARBA00023172"/>
    </source>
</evidence>
<dbReference type="CDD" id="cd07377">
    <property type="entry name" value="WHTH_GntR"/>
    <property type="match status" value="1"/>
</dbReference>
<organism evidence="10 11">
    <name type="scientific">Lentzea albidocapillata</name>
    <dbReference type="NCBI Taxonomy" id="40571"/>
    <lineage>
        <taxon>Bacteria</taxon>
        <taxon>Bacillati</taxon>
        <taxon>Actinomycetota</taxon>
        <taxon>Actinomycetes</taxon>
        <taxon>Pseudonocardiales</taxon>
        <taxon>Pseudonocardiaceae</taxon>
        <taxon>Lentzea</taxon>
    </lineage>
</organism>
<feature type="domain" description="Tyr recombinase" evidence="8">
    <location>
        <begin position="207"/>
        <end position="408"/>
    </location>
</feature>
<dbReference type="GO" id="GO:0006310">
    <property type="term" value="P:DNA recombination"/>
    <property type="evidence" value="ECO:0007669"/>
    <property type="project" value="UniProtKB-KW"/>
</dbReference>
<dbReference type="InterPro" id="IPR036388">
    <property type="entry name" value="WH-like_DNA-bd_sf"/>
</dbReference>
<dbReference type="RefSeq" id="WP_051771463.1">
    <property type="nucleotide sequence ID" value="NZ_FWYC01000019.1"/>
</dbReference>
<dbReference type="InterPro" id="IPR002104">
    <property type="entry name" value="Integrase_catalytic"/>
</dbReference>
<evidence type="ECO:0000259" key="8">
    <source>
        <dbReference type="PROSITE" id="PS51898"/>
    </source>
</evidence>
<evidence type="ECO:0000256" key="4">
    <source>
        <dbReference type="ARBA" id="ARBA00023163"/>
    </source>
</evidence>
<evidence type="ECO:0000313" key="11">
    <source>
        <dbReference type="Proteomes" id="UP000192840"/>
    </source>
</evidence>
<proteinExistence type="predicted"/>
<dbReference type="Gene3D" id="1.10.443.10">
    <property type="entry name" value="Intergrase catalytic core"/>
    <property type="match status" value="1"/>
</dbReference>
<dbReference type="SMART" id="SM00345">
    <property type="entry name" value="HTH_GNTR"/>
    <property type="match status" value="1"/>
</dbReference>
<feature type="domain" description="Core-binding (CB)" evidence="9">
    <location>
        <begin position="76"/>
        <end position="186"/>
    </location>
</feature>
<dbReference type="Gene3D" id="1.10.150.130">
    <property type="match status" value="1"/>
</dbReference>
<keyword evidence="1" id="KW-0229">DNA integration</keyword>
<protein>
    <submittedName>
        <fullName evidence="10">Transcriptional regulators</fullName>
    </submittedName>
</protein>
<keyword evidence="3 6" id="KW-0238">DNA-binding</keyword>
<dbReference type="InterPro" id="IPR044068">
    <property type="entry name" value="CB"/>
</dbReference>
<dbReference type="Pfam" id="PF00392">
    <property type="entry name" value="GntR"/>
    <property type="match status" value="1"/>
</dbReference>
<dbReference type="InterPro" id="IPR050090">
    <property type="entry name" value="Tyrosine_recombinase_XerCD"/>
</dbReference>
<dbReference type="SUPFAM" id="SSF56349">
    <property type="entry name" value="DNA breaking-rejoining enzymes"/>
    <property type="match status" value="1"/>
</dbReference>
<dbReference type="OrthoDB" id="4326943at2"/>
<dbReference type="Proteomes" id="UP000192840">
    <property type="component" value="Unassembled WGS sequence"/>
</dbReference>